<keyword evidence="3" id="KW-1185">Reference proteome</keyword>
<accession>A0A016QNG4</accession>
<name>A0A016QNG4_9DEIO</name>
<dbReference type="EMBL" id="JHAC01000039">
    <property type="protein sequence ID" value="EYB67422.1"/>
    <property type="molecule type" value="Genomic_DNA"/>
</dbReference>
<keyword evidence="1" id="KW-0175">Coiled coil</keyword>
<dbReference type="STRING" id="1476583.DEIPH_ctg041orf0021"/>
<dbReference type="Proteomes" id="UP000020492">
    <property type="component" value="Unassembled WGS sequence"/>
</dbReference>
<comment type="caution">
    <text evidence="2">The sequence shown here is derived from an EMBL/GenBank/DDBJ whole genome shotgun (WGS) entry which is preliminary data.</text>
</comment>
<dbReference type="AlphaFoldDB" id="A0A016QNG4"/>
<reference evidence="2 3" key="1">
    <citation type="submission" date="2014-03" db="EMBL/GenBank/DDBJ databases">
        <title>Draft genome sequence of Deinococcus phoenicis 1P10ME.</title>
        <authorList>
            <person name="Stepanov V.G."/>
            <person name="Vaishampayan P."/>
            <person name="Venkateswaran K."/>
            <person name="Fox G.E."/>
        </authorList>
    </citation>
    <scope>NUCLEOTIDE SEQUENCE [LARGE SCALE GENOMIC DNA]</scope>
    <source>
        <strain evidence="2 3">1P10ME</strain>
    </source>
</reference>
<proteinExistence type="predicted"/>
<sequence>MLGLRGLYPDWQWGRDGVIDYPDGPEGLPALANWGRPEPQPDEAAILAAVERGEQIEQARADLREAERLLDERIAMYNRLRATRASTSEIGEVQDEVTELLDYITEVRNAAANAV</sequence>
<organism evidence="2 3">
    <name type="scientific">Deinococcus phoenicis</name>
    <dbReference type="NCBI Taxonomy" id="1476583"/>
    <lineage>
        <taxon>Bacteria</taxon>
        <taxon>Thermotogati</taxon>
        <taxon>Deinococcota</taxon>
        <taxon>Deinococci</taxon>
        <taxon>Deinococcales</taxon>
        <taxon>Deinococcaceae</taxon>
        <taxon>Deinococcus</taxon>
    </lineage>
</organism>
<evidence type="ECO:0000313" key="3">
    <source>
        <dbReference type="Proteomes" id="UP000020492"/>
    </source>
</evidence>
<feature type="coiled-coil region" evidence="1">
    <location>
        <begin position="49"/>
        <end position="76"/>
    </location>
</feature>
<dbReference type="PATRIC" id="fig|1476583.3.peg.2525"/>
<evidence type="ECO:0000313" key="2">
    <source>
        <dbReference type="EMBL" id="EYB67422.1"/>
    </source>
</evidence>
<gene>
    <name evidence="2" type="ORF">DEIPH_ctg041orf0021</name>
</gene>
<evidence type="ECO:0000256" key="1">
    <source>
        <dbReference type="SAM" id="Coils"/>
    </source>
</evidence>
<protein>
    <submittedName>
        <fullName evidence="2">Uncharacterized protein</fullName>
    </submittedName>
</protein>